<dbReference type="Gene3D" id="1.20.1440.100">
    <property type="entry name" value="SG protein - dephosphorylation function"/>
    <property type="match status" value="1"/>
</dbReference>
<dbReference type="PANTHER" id="PTHR43344:SF13">
    <property type="entry name" value="PHOSPHATASE RV3661-RELATED"/>
    <property type="match status" value="1"/>
</dbReference>
<accession>A0ABP9ZY54</accession>
<dbReference type="NCBIfam" id="TIGR01488">
    <property type="entry name" value="HAD-SF-IB"/>
    <property type="match status" value="1"/>
</dbReference>
<dbReference type="InterPro" id="IPR050582">
    <property type="entry name" value="HAD-like_SerB"/>
</dbReference>
<dbReference type="InterPro" id="IPR023214">
    <property type="entry name" value="HAD_sf"/>
</dbReference>
<reference evidence="4 5" key="1">
    <citation type="submission" date="2024-04" db="EMBL/GenBank/DDBJ databases">
        <title>Draft genome sequence of Thalassolituus maritimus NBRC 116585.</title>
        <authorList>
            <person name="Miyakawa T."/>
            <person name="Kusuya Y."/>
            <person name="Miura T."/>
        </authorList>
    </citation>
    <scope>NUCLEOTIDE SEQUENCE [LARGE SCALE GENOMIC DNA]</scope>
    <source>
        <strain evidence="4 5">5NW40-0001</strain>
    </source>
</reference>
<dbReference type="EMBL" id="BAABWH010000002">
    <property type="protein sequence ID" value="GAA6144997.1"/>
    <property type="molecule type" value="Genomic_DNA"/>
</dbReference>
<dbReference type="Pfam" id="PF12710">
    <property type="entry name" value="HAD"/>
    <property type="match status" value="1"/>
</dbReference>
<protein>
    <submittedName>
        <fullName evidence="4">HAD family hydrolase</fullName>
    </submittedName>
</protein>
<dbReference type="Gene3D" id="3.40.50.1000">
    <property type="entry name" value="HAD superfamily/HAD-like"/>
    <property type="match status" value="1"/>
</dbReference>
<keyword evidence="1" id="KW-0479">Metal-binding</keyword>
<evidence type="ECO:0000256" key="3">
    <source>
        <dbReference type="ARBA" id="ARBA00022842"/>
    </source>
</evidence>
<dbReference type="CDD" id="cd02612">
    <property type="entry name" value="HAD_PGPPase"/>
    <property type="match status" value="1"/>
</dbReference>
<dbReference type="InterPro" id="IPR036412">
    <property type="entry name" value="HAD-like_sf"/>
</dbReference>
<keyword evidence="5" id="KW-1185">Reference proteome</keyword>
<evidence type="ECO:0000313" key="5">
    <source>
        <dbReference type="Proteomes" id="UP001481413"/>
    </source>
</evidence>
<proteinExistence type="predicted"/>
<name>A0ABP9ZY54_9GAMM</name>
<dbReference type="GO" id="GO:0016787">
    <property type="term" value="F:hydrolase activity"/>
    <property type="evidence" value="ECO:0007669"/>
    <property type="project" value="UniProtKB-KW"/>
</dbReference>
<dbReference type="InterPro" id="IPR006385">
    <property type="entry name" value="HAD_hydro_SerB1"/>
</dbReference>
<dbReference type="Proteomes" id="UP001481413">
    <property type="component" value="Unassembled WGS sequence"/>
</dbReference>
<evidence type="ECO:0000256" key="2">
    <source>
        <dbReference type="ARBA" id="ARBA00022801"/>
    </source>
</evidence>
<dbReference type="NCBIfam" id="TIGR01490">
    <property type="entry name" value="HAD-SF-IB-hyp1"/>
    <property type="match status" value="1"/>
</dbReference>
<keyword evidence="3" id="KW-0460">Magnesium</keyword>
<dbReference type="SUPFAM" id="SSF56784">
    <property type="entry name" value="HAD-like"/>
    <property type="match status" value="1"/>
</dbReference>
<keyword evidence="2 4" id="KW-0378">Hydrolase</keyword>
<evidence type="ECO:0000313" key="4">
    <source>
        <dbReference type="EMBL" id="GAA6144997.1"/>
    </source>
</evidence>
<gene>
    <name evidence="4" type="ORF">NBRC116585_11140</name>
</gene>
<organism evidence="4 5">
    <name type="scientific">Thalassolituus maritimus</name>
    <dbReference type="NCBI Taxonomy" id="484498"/>
    <lineage>
        <taxon>Bacteria</taxon>
        <taxon>Pseudomonadati</taxon>
        <taxon>Pseudomonadota</taxon>
        <taxon>Gammaproteobacteria</taxon>
        <taxon>Oceanospirillales</taxon>
        <taxon>Oceanospirillaceae</taxon>
        <taxon>Thalassolituus</taxon>
    </lineage>
</organism>
<dbReference type="PANTHER" id="PTHR43344">
    <property type="entry name" value="PHOSPHOSERINE PHOSPHATASE"/>
    <property type="match status" value="1"/>
</dbReference>
<evidence type="ECO:0000256" key="1">
    <source>
        <dbReference type="ARBA" id="ARBA00022723"/>
    </source>
</evidence>
<sequence>MGPDNVALAIFDLDHTLLSGDSDHAWGQFLVDRGLVDPAVHQRRNDHFYEQYKAGCLDIHEYLEFAMRPLTEYDADRMHSERETFLNERIEPLITEKARDLIRHHEERGDTLLIITATNGFVTYPVADRLGIAHIIAPHPEVIDGKYTGKTVGIPSFQEGKVTRLQAWMEEHGHEMTGSYFYSDSHNDLPLLKLVDHPVAVDPDPTLLASAEAQGWPVISLRDSD</sequence>
<comment type="caution">
    <text evidence="4">The sequence shown here is derived from an EMBL/GenBank/DDBJ whole genome shotgun (WGS) entry which is preliminary data.</text>
</comment>